<protein>
    <submittedName>
        <fullName evidence="1">Uncharacterized protein</fullName>
    </submittedName>
</protein>
<organism evidence="1">
    <name type="scientific">marine sediment metagenome</name>
    <dbReference type="NCBI Taxonomy" id="412755"/>
    <lineage>
        <taxon>unclassified sequences</taxon>
        <taxon>metagenomes</taxon>
        <taxon>ecological metagenomes</taxon>
    </lineage>
</organism>
<comment type="caution">
    <text evidence="1">The sequence shown here is derived from an EMBL/GenBank/DDBJ whole genome shotgun (WGS) entry which is preliminary data.</text>
</comment>
<reference evidence="1" key="1">
    <citation type="journal article" date="2014" name="Front. Microbiol.">
        <title>High frequency of phylogenetically diverse reductive dehalogenase-homologous genes in deep subseafloor sedimentary metagenomes.</title>
        <authorList>
            <person name="Kawai M."/>
            <person name="Futagami T."/>
            <person name="Toyoda A."/>
            <person name="Takaki Y."/>
            <person name="Nishi S."/>
            <person name="Hori S."/>
            <person name="Arai W."/>
            <person name="Tsubouchi T."/>
            <person name="Morono Y."/>
            <person name="Uchiyama I."/>
            <person name="Ito T."/>
            <person name="Fujiyama A."/>
            <person name="Inagaki F."/>
            <person name="Takami H."/>
        </authorList>
    </citation>
    <scope>NUCLEOTIDE SEQUENCE</scope>
    <source>
        <strain evidence="1">Expedition CK06-06</strain>
    </source>
</reference>
<sequence>MLLDELSDAVRKGYSKDSKEGLSLKQYWGKDYAHKMKMLKRLEAKRNKS</sequence>
<dbReference type="EMBL" id="BARW01024897">
    <property type="protein sequence ID" value="GAI97152.1"/>
    <property type="molecule type" value="Genomic_DNA"/>
</dbReference>
<evidence type="ECO:0000313" key="1">
    <source>
        <dbReference type="EMBL" id="GAI97152.1"/>
    </source>
</evidence>
<dbReference type="AlphaFoldDB" id="X1SVR1"/>
<name>X1SVR1_9ZZZZ</name>
<gene>
    <name evidence="1" type="ORF">S12H4_40940</name>
</gene>
<accession>X1SVR1</accession>
<proteinExistence type="predicted"/>